<dbReference type="InterPro" id="IPR003474">
    <property type="entry name" value="Glcn_transporter"/>
</dbReference>
<dbReference type="Pfam" id="PF02447">
    <property type="entry name" value="GntP_permease"/>
    <property type="match status" value="1"/>
</dbReference>
<dbReference type="PANTHER" id="PTHR30354">
    <property type="entry name" value="GNT FAMILY GLUCONATE TRANSPORTER"/>
    <property type="match status" value="1"/>
</dbReference>
<dbReference type="AlphaFoldDB" id="A0A655VL71"/>
<gene>
    <name evidence="1" type="primary">gntU</name>
    <name evidence="1" type="ORF">ERS013201_02983</name>
</gene>
<sequence length="59" mass="6479">MISIAGGATVLSHFNDSGFWLVSRLMEMDEKTTLKTWTVMETLLGGIAFLIVATLSFIL</sequence>
<dbReference type="Proteomes" id="UP000046067">
    <property type="component" value="Unassembled WGS sequence"/>
</dbReference>
<evidence type="ECO:0000313" key="1">
    <source>
        <dbReference type="EMBL" id="CSC58095.1"/>
    </source>
</evidence>
<dbReference type="GO" id="GO:0015128">
    <property type="term" value="F:gluconate transmembrane transporter activity"/>
    <property type="evidence" value="ECO:0007669"/>
    <property type="project" value="InterPro"/>
</dbReference>
<dbReference type="PANTHER" id="PTHR30354:SF25">
    <property type="entry name" value="INNER MEMBRANE PERMEASE YGBN"/>
    <property type="match status" value="1"/>
</dbReference>
<reference evidence="1 2" key="1">
    <citation type="submission" date="2015-07" db="EMBL/GenBank/DDBJ databases">
        <authorList>
            <consortium name="Pathogen Informatics"/>
        </authorList>
    </citation>
    <scope>NUCLEOTIDE SEQUENCE [LARGE SCALE GENOMIC DNA]</scope>
    <source>
        <strain evidence="1 2">A325</strain>
    </source>
</reference>
<proteinExistence type="predicted"/>
<name>A0A655VL71_VIBCL</name>
<dbReference type="GO" id="GO:0005886">
    <property type="term" value="C:plasma membrane"/>
    <property type="evidence" value="ECO:0007669"/>
    <property type="project" value="TreeGrafter"/>
</dbReference>
<evidence type="ECO:0000313" key="2">
    <source>
        <dbReference type="Proteomes" id="UP000046067"/>
    </source>
</evidence>
<dbReference type="EMBL" id="CWQJ01000022">
    <property type="protein sequence ID" value="CSC58095.1"/>
    <property type="molecule type" value="Genomic_DNA"/>
</dbReference>
<organism evidence="1 2">
    <name type="scientific">Vibrio cholerae</name>
    <dbReference type="NCBI Taxonomy" id="666"/>
    <lineage>
        <taxon>Bacteria</taxon>
        <taxon>Pseudomonadati</taxon>
        <taxon>Pseudomonadota</taxon>
        <taxon>Gammaproteobacteria</taxon>
        <taxon>Vibrionales</taxon>
        <taxon>Vibrionaceae</taxon>
        <taxon>Vibrio</taxon>
    </lineage>
</organism>
<accession>A0A655VL71</accession>
<protein>
    <submittedName>
        <fullName evidence="1">Gluconate:H+ symporter, GntP family protein</fullName>
    </submittedName>
</protein>